<gene>
    <name evidence="1" type="ORF">ITJ86_06735</name>
</gene>
<evidence type="ECO:0000313" key="1">
    <source>
        <dbReference type="EMBL" id="MBF8149587.1"/>
    </source>
</evidence>
<dbReference type="CDD" id="cd07820">
    <property type="entry name" value="SRPBCC_3"/>
    <property type="match status" value="1"/>
</dbReference>
<dbReference type="Proteomes" id="UP000611215">
    <property type="component" value="Unassembled WGS sequence"/>
</dbReference>
<dbReference type="InterPro" id="IPR023393">
    <property type="entry name" value="START-like_dom_sf"/>
</dbReference>
<dbReference type="Gene3D" id="3.30.530.20">
    <property type="match status" value="1"/>
</dbReference>
<sequence>MPIIEIKTIIKADIKTCFDLSRNIDFHQQSLEHSNEKAIAGKTSGLIELGESVTWEATHFGVKQKLTSKITAFESPYYFVDEMTSGAFKSFKHEHIFKYEEGKTLMVDKFQFESPFGIFGKLANILFLKRYMKNLLTTRNECLKIKAEEVSTLEHRN</sequence>
<comment type="caution">
    <text evidence="1">The sequence shown here is derived from an EMBL/GenBank/DDBJ whole genome shotgun (WGS) entry which is preliminary data.</text>
</comment>
<reference evidence="1 2" key="1">
    <citation type="submission" date="2020-11" db="EMBL/GenBank/DDBJ databases">
        <title>Winogradskyella marina sp. nov., isolated from marine sediment.</title>
        <authorList>
            <person name="Bo J."/>
            <person name="Wang S."/>
            <person name="Song X."/>
            <person name="Du Z."/>
        </authorList>
    </citation>
    <scope>NUCLEOTIDE SEQUENCE [LARGE SCALE GENOMIC DNA]</scope>
    <source>
        <strain evidence="1 2">F6397</strain>
    </source>
</reference>
<evidence type="ECO:0000313" key="2">
    <source>
        <dbReference type="Proteomes" id="UP000611215"/>
    </source>
</evidence>
<name>A0ABS0EGL8_9FLAO</name>
<organism evidence="1 2">
    <name type="scientific">Winogradskyella marina</name>
    <dbReference type="NCBI Taxonomy" id="2785530"/>
    <lineage>
        <taxon>Bacteria</taxon>
        <taxon>Pseudomonadati</taxon>
        <taxon>Bacteroidota</taxon>
        <taxon>Flavobacteriia</taxon>
        <taxon>Flavobacteriales</taxon>
        <taxon>Flavobacteriaceae</taxon>
        <taxon>Winogradskyella</taxon>
    </lineage>
</organism>
<keyword evidence="2" id="KW-1185">Reference proteome</keyword>
<dbReference type="EMBL" id="JADOET010000004">
    <property type="protein sequence ID" value="MBF8149587.1"/>
    <property type="molecule type" value="Genomic_DNA"/>
</dbReference>
<proteinExistence type="predicted"/>
<protein>
    <submittedName>
        <fullName evidence="1">SRPBCC family protein</fullName>
    </submittedName>
</protein>
<dbReference type="RefSeq" id="WP_195870863.1">
    <property type="nucleotide sequence ID" value="NZ_JADOET010000004.1"/>
</dbReference>
<dbReference type="SUPFAM" id="SSF55961">
    <property type="entry name" value="Bet v1-like"/>
    <property type="match status" value="1"/>
</dbReference>
<accession>A0ABS0EGL8</accession>